<dbReference type="EMBL" id="MLFK01000009">
    <property type="protein sequence ID" value="OIV40660.1"/>
    <property type="molecule type" value="Genomic_DNA"/>
</dbReference>
<keyword evidence="1" id="KW-0732">Signal</keyword>
<feature type="chain" id="PRO_5009644246" evidence="1">
    <location>
        <begin position="22"/>
        <end position="91"/>
    </location>
</feature>
<keyword evidence="3" id="KW-1185">Reference proteome</keyword>
<evidence type="ECO:0000313" key="2">
    <source>
        <dbReference type="EMBL" id="OIV40660.1"/>
    </source>
</evidence>
<gene>
    <name evidence="2" type="ORF">BKM63_17520</name>
</gene>
<reference evidence="2 3" key="1">
    <citation type="submission" date="2016-10" db="EMBL/GenBank/DDBJ databases">
        <title>Draft Genome Sequence of Rhizobacteria Flavobacterium johnsoniae CI04.</title>
        <authorList>
            <person name="Bravo J.I."/>
            <person name="Lozano G.L."/>
            <person name="Handelsman J."/>
        </authorList>
    </citation>
    <scope>NUCLEOTIDE SEQUENCE [LARGE SCALE GENOMIC DNA]</scope>
    <source>
        <strain evidence="2 3">CI04</strain>
    </source>
</reference>
<dbReference type="OrthoDB" id="1361249at2"/>
<accession>A0A1J7CGK0</accession>
<evidence type="ECO:0000256" key="1">
    <source>
        <dbReference type="SAM" id="SignalP"/>
    </source>
</evidence>
<protein>
    <submittedName>
        <fullName evidence="2">Uncharacterized protein</fullName>
    </submittedName>
</protein>
<name>A0A1J7CGK0_FLAJO</name>
<dbReference type="InterPro" id="IPR045391">
    <property type="entry name" value="DUF6520"/>
</dbReference>
<dbReference type="Pfam" id="PF20130">
    <property type="entry name" value="DUF6520"/>
    <property type="match status" value="1"/>
</dbReference>
<dbReference type="Proteomes" id="UP000182826">
    <property type="component" value="Unassembled WGS sequence"/>
</dbReference>
<feature type="signal peptide" evidence="1">
    <location>
        <begin position="1"/>
        <end position="21"/>
    </location>
</feature>
<evidence type="ECO:0000313" key="3">
    <source>
        <dbReference type="Proteomes" id="UP000182826"/>
    </source>
</evidence>
<proteinExistence type="predicted"/>
<sequence>MKTIVKKALPMAIFVLGISGAFFTSSMQSAEKADDIKLGYRDTPQNPCSMPITCSDQENEVCRVSYLPAGEQVFAKDEQSQTTCSEVVYRP</sequence>
<dbReference type="AlphaFoldDB" id="A0A1J7CGK0"/>
<dbReference type="RefSeq" id="WP_071637863.1">
    <property type="nucleotide sequence ID" value="NZ_MLFK01000009.1"/>
</dbReference>
<organism evidence="2 3">
    <name type="scientific">Flavobacterium johnsoniae</name>
    <name type="common">Cytophaga johnsonae</name>
    <dbReference type="NCBI Taxonomy" id="986"/>
    <lineage>
        <taxon>Bacteria</taxon>
        <taxon>Pseudomonadati</taxon>
        <taxon>Bacteroidota</taxon>
        <taxon>Flavobacteriia</taxon>
        <taxon>Flavobacteriales</taxon>
        <taxon>Flavobacteriaceae</taxon>
        <taxon>Flavobacterium</taxon>
    </lineage>
</organism>
<comment type="caution">
    <text evidence="2">The sequence shown here is derived from an EMBL/GenBank/DDBJ whole genome shotgun (WGS) entry which is preliminary data.</text>
</comment>